<dbReference type="AlphaFoldDB" id="A0AA43TQF5"/>
<name>A0AA43TQF5_9LECA</name>
<evidence type="ECO:0000256" key="1">
    <source>
        <dbReference type="SAM" id="SignalP"/>
    </source>
</evidence>
<gene>
    <name evidence="2" type="ORF">OHK93_006801</name>
</gene>
<evidence type="ECO:0000313" key="2">
    <source>
        <dbReference type="EMBL" id="MDI1487531.1"/>
    </source>
</evidence>
<accession>A0AA43TQF5</accession>
<protein>
    <submittedName>
        <fullName evidence="2">Uncharacterized protein</fullName>
    </submittedName>
</protein>
<keyword evidence="1" id="KW-0732">Signal</keyword>
<sequence>MCNLNFASLTVAALTLSPAFSNPIPEPEMATCAGGSGSHGYEYTVDSTTNVPGDAQVGDYSVSGVTGNGQLTAQTSYSVGVTVEVGVELGLDFESITSAAGISGSVSTTTEKGSTQGVTDTCPQGDWYCALSITPTMVQVKGKATPHVACGIQGDPTPYTITFPKIGSDGNPITNAEACTCKNLKDWADPGHVGLLCPGDCALPSGS</sequence>
<feature type="chain" id="PRO_5041365324" evidence="1">
    <location>
        <begin position="22"/>
        <end position="207"/>
    </location>
</feature>
<dbReference type="EMBL" id="JAPUFD010000005">
    <property type="protein sequence ID" value="MDI1487531.1"/>
    <property type="molecule type" value="Genomic_DNA"/>
</dbReference>
<proteinExistence type="predicted"/>
<reference evidence="2" key="1">
    <citation type="journal article" date="2023" name="Genome Biol. Evol.">
        <title>First Whole Genome Sequence and Flow Cytometry Genome Size Data for the Lichen-Forming Fungus Ramalina farinacea (Ascomycota).</title>
        <authorList>
            <person name="Llewellyn T."/>
            <person name="Mian S."/>
            <person name="Hill R."/>
            <person name="Leitch I.J."/>
            <person name="Gaya E."/>
        </authorList>
    </citation>
    <scope>NUCLEOTIDE SEQUENCE</scope>
    <source>
        <strain evidence="2">LIQ254RAFAR</strain>
    </source>
</reference>
<feature type="signal peptide" evidence="1">
    <location>
        <begin position="1"/>
        <end position="21"/>
    </location>
</feature>
<evidence type="ECO:0000313" key="3">
    <source>
        <dbReference type="Proteomes" id="UP001161017"/>
    </source>
</evidence>
<keyword evidence="3" id="KW-1185">Reference proteome</keyword>
<comment type="caution">
    <text evidence="2">The sequence shown here is derived from an EMBL/GenBank/DDBJ whole genome shotgun (WGS) entry which is preliminary data.</text>
</comment>
<organism evidence="2 3">
    <name type="scientific">Ramalina farinacea</name>
    <dbReference type="NCBI Taxonomy" id="258253"/>
    <lineage>
        <taxon>Eukaryota</taxon>
        <taxon>Fungi</taxon>
        <taxon>Dikarya</taxon>
        <taxon>Ascomycota</taxon>
        <taxon>Pezizomycotina</taxon>
        <taxon>Lecanoromycetes</taxon>
        <taxon>OSLEUM clade</taxon>
        <taxon>Lecanoromycetidae</taxon>
        <taxon>Lecanorales</taxon>
        <taxon>Lecanorineae</taxon>
        <taxon>Ramalinaceae</taxon>
        <taxon>Ramalina</taxon>
    </lineage>
</organism>
<dbReference type="Proteomes" id="UP001161017">
    <property type="component" value="Unassembled WGS sequence"/>
</dbReference>